<keyword evidence="2" id="KW-1185">Reference proteome</keyword>
<organism evidence="1 2">
    <name type="scientific">Kaistella flava</name>
    <name type="common">ex Peng et al. 2021</name>
    <dbReference type="NCBI Taxonomy" id="2038776"/>
    <lineage>
        <taxon>Bacteria</taxon>
        <taxon>Pseudomonadati</taxon>
        <taxon>Bacteroidota</taxon>
        <taxon>Flavobacteriia</taxon>
        <taxon>Flavobacteriales</taxon>
        <taxon>Weeksellaceae</taxon>
        <taxon>Chryseobacterium group</taxon>
        <taxon>Kaistella</taxon>
    </lineage>
</organism>
<evidence type="ECO:0000313" key="2">
    <source>
        <dbReference type="Proteomes" id="UP000594195"/>
    </source>
</evidence>
<dbReference type="AlphaFoldDB" id="A0A7M2Y7V1"/>
<gene>
    <name evidence="1" type="ORF">Q73A0000_07270</name>
</gene>
<dbReference type="RefSeq" id="WP_193813406.1">
    <property type="nucleotide sequence ID" value="NZ_CP040442.1"/>
</dbReference>
<dbReference type="Proteomes" id="UP000594195">
    <property type="component" value="Chromosome"/>
</dbReference>
<name>A0A7M2Y7V1_9FLAO</name>
<dbReference type="KEGG" id="kfa:Q73A0000_07270"/>
<evidence type="ECO:0000313" key="1">
    <source>
        <dbReference type="EMBL" id="QOW10176.1"/>
    </source>
</evidence>
<reference evidence="1 2" key="1">
    <citation type="submission" date="2019-05" db="EMBL/GenBank/DDBJ databases">
        <title>Chryseobacterium sp. isolated from King George Island, maritime Antarctica.</title>
        <authorList>
            <person name="Peng X."/>
        </authorList>
    </citation>
    <scope>NUCLEOTIDE SEQUENCE [LARGE SCALE GENOMIC DNA]</scope>
    <source>
        <strain evidence="1 2">7-3A</strain>
    </source>
</reference>
<proteinExistence type="predicted"/>
<accession>A0A7M2Y7V1</accession>
<dbReference type="EMBL" id="CP040442">
    <property type="protein sequence ID" value="QOW10176.1"/>
    <property type="molecule type" value="Genomic_DNA"/>
</dbReference>
<protein>
    <submittedName>
        <fullName evidence="1">Uncharacterized protein</fullName>
    </submittedName>
</protein>
<sequence length="98" mass="11569">MKMKVSFTFRDGLPNLTIEEKNSEQSLSLSRKLKERPIRISCVPVIGMKIMINSFYYSYKLKNEEALMWDKSFDADENVSFEIYSIGIHKKHLELFLK</sequence>